<protein>
    <recommendedName>
        <fullName evidence="4">Peptide methionine sulfoxide reductase MsrA</fullName>
        <shortName evidence="4">Protein-methionine-S-oxide reductase</shortName>
        <ecNumber evidence="4">1.8.4.11</ecNumber>
    </recommendedName>
    <alternativeName>
        <fullName evidence="4">Peptide-methionine (S)-S-oxide reductase</fullName>
        <shortName evidence="4">Peptide Met(O) reductase</shortName>
    </alternativeName>
</protein>
<feature type="domain" description="Peptide methionine sulphoxide reductase MsrA" evidence="5">
    <location>
        <begin position="2"/>
        <end position="154"/>
    </location>
</feature>
<dbReference type="NCBIfam" id="TIGR00401">
    <property type="entry name" value="msrA"/>
    <property type="match status" value="1"/>
</dbReference>
<keyword evidence="1 4" id="KW-0560">Oxidoreductase</keyword>
<comment type="similarity">
    <text evidence="4">Belongs to the MsrA Met sulfoxide reductase family.</text>
</comment>
<name>A0A8T4H8C2_9SPHI</name>
<gene>
    <name evidence="4 6" type="primary">msrA</name>
    <name evidence="6" type="ORF">J5U18_07150</name>
</gene>
<comment type="catalytic activity">
    <reaction evidence="2 4">
        <text>L-methionyl-[protein] + [thioredoxin]-disulfide + H2O = L-methionyl-(S)-S-oxide-[protein] + [thioredoxin]-dithiol</text>
        <dbReference type="Rhea" id="RHEA:14217"/>
        <dbReference type="Rhea" id="RHEA-COMP:10698"/>
        <dbReference type="Rhea" id="RHEA-COMP:10700"/>
        <dbReference type="Rhea" id="RHEA-COMP:12313"/>
        <dbReference type="Rhea" id="RHEA-COMP:12315"/>
        <dbReference type="ChEBI" id="CHEBI:15377"/>
        <dbReference type="ChEBI" id="CHEBI:16044"/>
        <dbReference type="ChEBI" id="CHEBI:29950"/>
        <dbReference type="ChEBI" id="CHEBI:44120"/>
        <dbReference type="ChEBI" id="CHEBI:50058"/>
        <dbReference type="EC" id="1.8.4.11"/>
    </reaction>
</comment>
<accession>A0A8T4H8C2</accession>
<evidence type="ECO:0000313" key="7">
    <source>
        <dbReference type="Proteomes" id="UP000679691"/>
    </source>
</evidence>
<dbReference type="PANTHER" id="PTHR43774">
    <property type="entry name" value="PEPTIDE METHIONINE SULFOXIDE REDUCTASE"/>
    <property type="match status" value="1"/>
</dbReference>
<dbReference type="RefSeq" id="WP_353546831.1">
    <property type="nucleotide sequence ID" value="NZ_JAGKSB010000006.1"/>
</dbReference>
<dbReference type="SUPFAM" id="SSF55068">
    <property type="entry name" value="Peptide methionine sulfoxide reductase"/>
    <property type="match status" value="1"/>
</dbReference>
<dbReference type="InterPro" id="IPR036509">
    <property type="entry name" value="Met_Sox_Rdtase_MsrA_sf"/>
</dbReference>
<evidence type="ECO:0000256" key="4">
    <source>
        <dbReference type="HAMAP-Rule" id="MF_01401"/>
    </source>
</evidence>
<dbReference type="Gene3D" id="3.30.1060.10">
    <property type="entry name" value="Peptide methionine sulphoxide reductase MsrA"/>
    <property type="match status" value="1"/>
</dbReference>
<dbReference type="GO" id="GO:0008113">
    <property type="term" value="F:peptide-methionine (S)-S-oxide reductase activity"/>
    <property type="evidence" value="ECO:0007669"/>
    <property type="project" value="UniProtKB-UniRule"/>
</dbReference>
<evidence type="ECO:0000256" key="2">
    <source>
        <dbReference type="ARBA" id="ARBA00047806"/>
    </source>
</evidence>
<organism evidence="6 7">
    <name type="scientific">Rhinopithecimicrobium faecis</name>
    <dbReference type="NCBI Taxonomy" id="2820698"/>
    <lineage>
        <taxon>Bacteria</taxon>
        <taxon>Pseudomonadati</taxon>
        <taxon>Bacteroidota</taxon>
        <taxon>Sphingobacteriia</taxon>
        <taxon>Sphingobacteriales</taxon>
        <taxon>Sphingobacteriaceae</taxon>
        <taxon>Rhinopithecimicrobium</taxon>
    </lineage>
</organism>
<evidence type="ECO:0000256" key="3">
    <source>
        <dbReference type="ARBA" id="ARBA00048782"/>
    </source>
</evidence>
<reference evidence="6" key="1">
    <citation type="submission" date="2021-03" db="EMBL/GenBank/DDBJ databases">
        <authorList>
            <person name="Lu T."/>
            <person name="Wang Q."/>
            <person name="Han X."/>
        </authorList>
    </citation>
    <scope>NUCLEOTIDE SEQUENCE</scope>
    <source>
        <strain evidence="6">WQ 2009</strain>
    </source>
</reference>
<dbReference type="InterPro" id="IPR002569">
    <property type="entry name" value="Met_Sox_Rdtase_MsrA_dom"/>
</dbReference>
<dbReference type="PANTHER" id="PTHR43774:SF1">
    <property type="entry name" value="PEPTIDE METHIONINE SULFOXIDE REDUCTASE MSRA 2"/>
    <property type="match status" value="1"/>
</dbReference>
<dbReference type="EMBL" id="JAGKSB010000006">
    <property type="protein sequence ID" value="MBP3943340.1"/>
    <property type="molecule type" value="Genomic_DNA"/>
</dbReference>
<dbReference type="HAMAP" id="MF_01401">
    <property type="entry name" value="MsrA"/>
    <property type="match status" value="1"/>
</dbReference>
<comment type="caution">
    <text evidence="6">The sequence shown here is derived from an EMBL/GenBank/DDBJ whole genome shotgun (WGS) entry which is preliminary data.</text>
</comment>
<proteinExistence type="inferred from homology"/>
<dbReference type="Proteomes" id="UP000679691">
    <property type="component" value="Unassembled WGS sequence"/>
</dbReference>
<keyword evidence="7" id="KW-1185">Reference proteome</keyword>
<evidence type="ECO:0000259" key="5">
    <source>
        <dbReference type="Pfam" id="PF01625"/>
    </source>
</evidence>
<evidence type="ECO:0000313" key="6">
    <source>
        <dbReference type="EMBL" id="MBP3943340.1"/>
    </source>
</evidence>
<sequence length="173" mass="19738">MKATFGGGCFWCTEVIFQNTEGVTSVLPGYMGGKTENPTYKEVCTGTTDHVEVVQIEYDEELANYEDLLKIFFRTHNPTTLNRQGEDVGTQYRSVVFFHDEEQEILAKNFIDELDGEDVFEDPIVTAVEPAVKFWVAEDYHHDYFNQNPQNPFCAAVIAPKLTKFLKTYKAAE</sequence>
<comment type="function">
    <text evidence="4">Has an important function as a repair enzyme for proteins that have been inactivated by oxidation. Catalyzes the reversible oxidation-reduction of methionine sulfoxide in proteins to methionine.</text>
</comment>
<feature type="active site" evidence="4">
    <location>
        <position position="9"/>
    </location>
</feature>
<dbReference type="EC" id="1.8.4.11" evidence="4"/>
<dbReference type="AlphaFoldDB" id="A0A8T4H8C2"/>
<comment type="catalytic activity">
    <reaction evidence="3 4">
        <text>[thioredoxin]-disulfide + L-methionine + H2O = L-methionine (S)-S-oxide + [thioredoxin]-dithiol</text>
        <dbReference type="Rhea" id="RHEA:19993"/>
        <dbReference type="Rhea" id="RHEA-COMP:10698"/>
        <dbReference type="Rhea" id="RHEA-COMP:10700"/>
        <dbReference type="ChEBI" id="CHEBI:15377"/>
        <dbReference type="ChEBI" id="CHEBI:29950"/>
        <dbReference type="ChEBI" id="CHEBI:50058"/>
        <dbReference type="ChEBI" id="CHEBI:57844"/>
        <dbReference type="ChEBI" id="CHEBI:58772"/>
        <dbReference type="EC" id="1.8.4.11"/>
    </reaction>
</comment>
<dbReference type="Pfam" id="PF01625">
    <property type="entry name" value="PMSR"/>
    <property type="match status" value="1"/>
</dbReference>
<evidence type="ECO:0000256" key="1">
    <source>
        <dbReference type="ARBA" id="ARBA00023002"/>
    </source>
</evidence>